<dbReference type="AlphaFoldDB" id="A0A4S8L5I2"/>
<evidence type="ECO:0000256" key="12">
    <source>
        <dbReference type="ARBA" id="ARBA00023136"/>
    </source>
</evidence>
<dbReference type="OrthoDB" id="1470350at2759"/>
<protein>
    <submittedName>
        <fullName evidence="15">Cytochrome P450</fullName>
    </submittedName>
</protein>
<keyword evidence="8" id="KW-1133">Transmembrane helix</keyword>
<gene>
    <name evidence="15" type="ORF">K435DRAFT_689705</name>
</gene>
<sequence>RAIIPDWMFSLTNQVYIPFISPYLRKMLKAYNDLEAISMKAVSRMRADLLQDSGQKAPEGGALLRNLVQANENVDEGNRSENNKRSLTDRELLSNIFIFFLAGYETTATAVSFSCALLALYPEIQQKVFEEVLTLWPEGPPTHGEEKEYKQCFSNLIYTTAVFYEAIRLRPIVSRLGRKVLKDTILKTYRFTDKDASPGLSLDIEPITIPLKAGSEVIIDVQGVHRNPVYWGSNADEFNPEHFIDSDTYRWPRDAFLGFSTGHRNCIGQKFGIVEGVCILSNLIRKYEILIPADLKDSLRTFEEQKAYLLEWRPFLANVAVNSRVCLRLR</sequence>
<dbReference type="GO" id="GO:0016705">
    <property type="term" value="F:oxidoreductase activity, acting on paired donors, with incorporation or reduction of molecular oxygen"/>
    <property type="evidence" value="ECO:0007669"/>
    <property type="project" value="InterPro"/>
</dbReference>
<keyword evidence="12" id="KW-0472">Membrane</keyword>
<dbReference type="SUPFAM" id="SSF48264">
    <property type="entry name" value="Cytochrome P450"/>
    <property type="match status" value="1"/>
</dbReference>
<dbReference type="InterPro" id="IPR036396">
    <property type="entry name" value="Cyt_P450_sf"/>
</dbReference>
<dbReference type="GO" id="GO:0020037">
    <property type="term" value="F:heme binding"/>
    <property type="evidence" value="ECO:0007669"/>
    <property type="project" value="InterPro"/>
</dbReference>
<evidence type="ECO:0000256" key="10">
    <source>
        <dbReference type="ARBA" id="ARBA00023004"/>
    </source>
</evidence>
<keyword evidence="16" id="KW-1185">Reference proteome</keyword>
<dbReference type="PRINTS" id="PR00385">
    <property type="entry name" value="P450"/>
</dbReference>
<dbReference type="PANTHER" id="PTHR24305:SF166">
    <property type="entry name" value="CYTOCHROME P450 12A4, MITOCHONDRIAL-RELATED"/>
    <property type="match status" value="1"/>
</dbReference>
<proteinExistence type="inferred from homology"/>
<name>A0A4S8L5I2_DENBC</name>
<keyword evidence="6" id="KW-0812">Transmembrane</keyword>
<dbReference type="InterPro" id="IPR017972">
    <property type="entry name" value="Cyt_P450_CS"/>
</dbReference>
<comment type="cofactor">
    <cofactor evidence="1 13">
        <name>heme</name>
        <dbReference type="ChEBI" id="CHEBI:30413"/>
    </cofactor>
</comment>
<reference evidence="15 16" key="1">
    <citation type="journal article" date="2019" name="Nat. Ecol. Evol.">
        <title>Megaphylogeny resolves global patterns of mushroom evolution.</title>
        <authorList>
            <person name="Varga T."/>
            <person name="Krizsan K."/>
            <person name="Foldi C."/>
            <person name="Dima B."/>
            <person name="Sanchez-Garcia M."/>
            <person name="Sanchez-Ramirez S."/>
            <person name="Szollosi G.J."/>
            <person name="Szarkandi J.G."/>
            <person name="Papp V."/>
            <person name="Albert L."/>
            <person name="Andreopoulos W."/>
            <person name="Angelini C."/>
            <person name="Antonin V."/>
            <person name="Barry K.W."/>
            <person name="Bougher N.L."/>
            <person name="Buchanan P."/>
            <person name="Buyck B."/>
            <person name="Bense V."/>
            <person name="Catcheside P."/>
            <person name="Chovatia M."/>
            <person name="Cooper J."/>
            <person name="Damon W."/>
            <person name="Desjardin D."/>
            <person name="Finy P."/>
            <person name="Geml J."/>
            <person name="Haridas S."/>
            <person name="Hughes K."/>
            <person name="Justo A."/>
            <person name="Karasinski D."/>
            <person name="Kautmanova I."/>
            <person name="Kiss B."/>
            <person name="Kocsube S."/>
            <person name="Kotiranta H."/>
            <person name="LaButti K.M."/>
            <person name="Lechner B.E."/>
            <person name="Liimatainen K."/>
            <person name="Lipzen A."/>
            <person name="Lukacs Z."/>
            <person name="Mihaltcheva S."/>
            <person name="Morgado L.N."/>
            <person name="Niskanen T."/>
            <person name="Noordeloos M.E."/>
            <person name="Ohm R.A."/>
            <person name="Ortiz-Santana B."/>
            <person name="Ovrebo C."/>
            <person name="Racz N."/>
            <person name="Riley R."/>
            <person name="Savchenko A."/>
            <person name="Shiryaev A."/>
            <person name="Soop K."/>
            <person name="Spirin V."/>
            <person name="Szebenyi C."/>
            <person name="Tomsovsky M."/>
            <person name="Tulloss R.E."/>
            <person name="Uehling J."/>
            <person name="Grigoriev I.V."/>
            <person name="Vagvolgyi C."/>
            <person name="Papp T."/>
            <person name="Martin F.M."/>
            <person name="Miettinen O."/>
            <person name="Hibbett D.S."/>
            <person name="Nagy L.G."/>
        </authorList>
    </citation>
    <scope>NUCLEOTIDE SEQUENCE [LARGE SCALE GENOMIC DNA]</scope>
    <source>
        <strain evidence="15 16">CBS 962.96</strain>
    </source>
</reference>
<dbReference type="PANTHER" id="PTHR24305">
    <property type="entry name" value="CYTOCHROME P450"/>
    <property type="match status" value="1"/>
</dbReference>
<keyword evidence="7 13" id="KW-0479">Metal-binding</keyword>
<dbReference type="InterPro" id="IPR002401">
    <property type="entry name" value="Cyt_P450_E_grp-I"/>
</dbReference>
<evidence type="ECO:0000256" key="14">
    <source>
        <dbReference type="RuleBase" id="RU000461"/>
    </source>
</evidence>
<organism evidence="15 16">
    <name type="scientific">Dendrothele bispora (strain CBS 962.96)</name>
    <dbReference type="NCBI Taxonomy" id="1314807"/>
    <lineage>
        <taxon>Eukaryota</taxon>
        <taxon>Fungi</taxon>
        <taxon>Dikarya</taxon>
        <taxon>Basidiomycota</taxon>
        <taxon>Agaricomycotina</taxon>
        <taxon>Agaricomycetes</taxon>
        <taxon>Agaricomycetidae</taxon>
        <taxon>Agaricales</taxon>
        <taxon>Agaricales incertae sedis</taxon>
        <taxon>Dendrothele</taxon>
    </lineage>
</organism>
<dbReference type="Gene3D" id="1.10.630.10">
    <property type="entry name" value="Cytochrome P450"/>
    <property type="match status" value="1"/>
</dbReference>
<evidence type="ECO:0000256" key="4">
    <source>
        <dbReference type="ARBA" id="ARBA00010617"/>
    </source>
</evidence>
<evidence type="ECO:0000313" key="16">
    <source>
        <dbReference type="Proteomes" id="UP000297245"/>
    </source>
</evidence>
<dbReference type="Pfam" id="PF00067">
    <property type="entry name" value="p450"/>
    <property type="match status" value="2"/>
</dbReference>
<dbReference type="InterPro" id="IPR001128">
    <property type="entry name" value="Cyt_P450"/>
</dbReference>
<dbReference type="Proteomes" id="UP000297245">
    <property type="component" value="Unassembled WGS sequence"/>
</dbReference>
<keyword evidence="5 13" id="KW-0349">Heme</keyword>
<evidence type="ECO:0000256" key="11">
    <source>
        <dbReference type="ARBA" id="ARBA00023033"/>
    </source>
</evidence>
<comment type="similarity">
    <text evidence="4 14">Belongs to the cytochrome P450 family.</text>
</comment>
<evidence type="ECO:0000256" key="8">
    <source>
        <dbReference type="ARBA" id="ARBA00022989"/>
    </source>
</evidence>
<keyword evidence="9 14" id="KW-0560">Oxidoreductase</keyword>
<dbReference type="GO" id="GO:0016020">
    <property type="term" value="C:membrane"/>
    <property type="evidence" value="ECO:0007669"/>
    <property type="project" value="UniProtKB-SubCell"/>
</dbReference>
<evidence type="ECO:0000256" key="7">
    <source>
        <dbReference type="ARBA" id="ARBA00022723"/>
    </source>
</evidence>
<evidence type="ECO:0000256" key="1">
    <source>
        <dbReference type="ARBA" id="ARBA00001971"/>
    </source>
</evidence>
<evidence type="ECO:0000256" key="2">
    <source>
        <dbReference type="ARBA" id="ARBA00004370"/>
    </source>
</evidence>
<dbReference type="InterPro" id="IPR050121">
    <property type="entry name" value="Cytochrome_P450_monoxygenase"/>
</dbReference>
<dbReference type="GO" id="GO:0005506">
    <property type="term" value="F:iron ion binding"/>
    <property type="evidence" value="ECO:0007669"/>
    <property type="project" value="InterPro"/>
</dbReference>
<evidence type="ECO:0000256" key="3">
    <source>
        <dbReference type="ARBA" id="ARBA00004721"/>
    </source>
</evidence>
<dbReference type="EMBL" id="ML179670">
    <property type="protein sequence ID" value="THU83318.1"/>
    <property type="molecule type" value="Genomic_DNA"/>
</dbReference>
<accession>A0A4S8L5I2</accession>
<comment type="subcellular location">
    <subcellularLocation>
        <location evidence="2">Membrane</location>
    </subcellularLocation>
</comment>
<evidence type="ECO:0000256" key="9">
    <source>
        <dbReference type="ARBA" id="ARBA00023002"/>
    </source>
</evidence>
<comment type="pathway">
    <text evidence="3">Secondary metabolite biosynthesis; terpenoid biosynthesis.</text>
</comment>
<evidence type="ECO:0000256" key="6">
    <source>
        <dbReference type="ARBA" id="ARBA00022692"/>
    </source>
</evidence>
<evidence type="ECO:0000256" key="13">
    <source>
        <dbReference type="PIRSR" id="PIRSR602401-1"/>
    </source>
</evidence>
<dbReference type="PROSITE" id="PS00086">
    <property type="entry name" value="CYTOCHROME_P450"/>
    <property type="match status" value="1"/>
</dbReference>
<evidence type="ECO:0000313" key="15">
    <source>
        <dbReference type="EMBL" id="THU83318.1"/>
    </source>
</evidence>
<keyword evidence="11 14" id="KW-0503">Monooxygenase</keyword>
<keyword evidence="10 13" id="KW-0408">Iron</keyword>
<evidence type="ECO:0000256" key="5">
    <source>
        <dbReference type="ARBA" id="ARBA00022617"/>
    </source>
</evidence>
<dbReference type="GO" id="GO:0004497">
    <property type="term" value="F:monooxygenase activity"/>
    <property type="evidence" value="ECO:0007669"/>
    <property type="project" value="UniProtKB-KW"/>
</dbReference>
<feature type="non-terminal residue" evidence="15">
    <location>
        <position position="1"/>
    </location>
</feature>
<dbReference type="PRINTS" id="PR00463">
    <property type="entry name" value="EP450I"/>
</dbReference>
<feature type="binding site" description="axial binding residue" evidence="13">
    <location>
        <position position="266"/>
    </location>
    <ligand>
        <name>heme</name>
        <dbReference type="ChEBI" id="CHEBI:30413"/>
    </ligand>
    <ligandPart>
        <name>Fe</name>
        <dbReference type="ChEBI" id="CHEBI:18248"/>
    </ligandPart>
</feature>